<protein>
    <submittedName>
        <fullName evidence="2">Hypothetical membrane protein</fullName>
    </submittedName>
</protein>
<evidence type="ECO:0000256" key="1">
    <source>
        <dbReference type="SAM" id="Phobius"/>
    </source>
</evidence>
<feature type="transmembrane region" description="Helical" evidence="1">
    <location>
        <begin position="114"/>
        <end position="134"/>
    </location>
</feature>
<keyword evidence="1" id="KW-0472">Membrane</keyword>
<dbReference type="RefSeq" id="WP_011417968.1">
    <property type="nucleotide sequence ID" value="NC_007759.1"/>
</dbReference>
<dbReference type="EMBL" id="CP000252">
    <property type="protein sequence ID" value="ABC77947.1"/>
    <property type="molecule type" value="Genomic_DNA"/>
</dbReference>
<dbReference type="eggNOG" id="ENOG502ZBM3">
    <property type="taxonomic scope" value="Bacteria"/>
</dbReference>
<dbReference type="InParanoid" id="Q2LV37"/>
<dbReference type="InterPro" id="IPR046157">
    <property type="entry name" value="DUF6159"/>
</dbReference>
<dbReference type="AlphaFoldDB" id="Q2LV37"/>
<sequence length="278" mass="30733">MGRFETSLAIMGSSWELLKKDKEILIIPVVSGIAMMMLAASFFIPVFFAHDPTWTQRAMQEDRDSFLIMSFVYYFLSYLIIIFFNSAIVACATVRMNGGDPTLVDGISIALTRIFKIIIWALISATVGVILRMIQGRSNFVGRVLTGFLGMAWSAASYLVIPILVNENKDPYFAFGDSVKLLKKTWGEGLIGTFSFGLVFTVMTLPAFFILAAGIYSGNGPLALTLIGVAVVYLVVLSVFQSALQGIFQAALYQFARFGNVPEGFHQEQLRKALIRKI</sequence>
<reference evidence="2 3" key="1">
    <citation type="journal article" date="2007" name="Proc. Natl. Acad. Sci. U.S.A.">
        <title>The genome of Syntrophus aciditrophicus: life at the thermodynamic limit of microbial growth.</title>
        <authorList>
            <person name="McInerney M.J."/>
            <person name="Rohlin L."/>
            <person name="Mouttaki H."/>
            <person name="Kim U."/>
            <person name="Krupp R.S."/>
            <person name="Rios-Hernandez L."/>
            <person name="Sieber J."/>
            <person name="Struchtemeyer C.G."/>
            <person name="Bhattacharyya A."/>
            <person name="Campbell J.W."/>
            <person name="Gunsalus R.P."/>
        </authorList>
    </citation>
    <scope>NUCLEOTIDE SEQUENCE [LARGE SCALE GENOMIC DNA]</scope>
    <source>
        <strain evidence="2 3">SB</strain>
    </source>
</reference>
<feature type="transmembrane region" description="Helical" evidence="1">
    <location>
        <begin position="190"/>
        <end position="216"/>
    </location>
</feature>
<accession>Q2LV37</accession>
<name>Q2LV37_SYNAS</name>
<feature type="transmembrane region" description="Helical" evidence="1">
    <location>
        <begin position="222"/>
        <end position="240"/>
    </location>
</feature>
<feature type="transmembrane region" description="Helical" evidence="1">
    <location>
        <begin position="24"/>
        <end position="48"/>
    </location>
</feature>
<organism evidence="2 3">
    <name type="scientific">Syntrophus aciditrophicus (strain SB)</name>
    <dbReference type="NCBI Taxonomy" id="56780"/>
    <lineage>
        <taxon>Bacteria</taxon>
        <taxon>Pseudomonadati</taxon>
        <taxon>Thermodesulfobacteriota</taxon>
        <taxon>Syntrophia</taxon>
        <taxon>Syntrophales</taxon>
        <taxon>Syntrophaceae</taxon>
        <taxon>Syntrophus</taxon>
    </lineage>
</organism>
<keyword evidence="1" id="KW-1133">Transmembrane helix</keyword>
<evidence type="ECO:0000313" key="2">
    <source>
        <dbReference type="EMBL" id="ABC77947.1"/>
    </source>
</evidence>
<proteinExistence type="predicted"/>
<dbReference type="HOGENOM" id="CLU_074083_0_0_7"/>
<evidence type="ECO:0000313" key="3">
    <source>
        <dbReference type="Proteomes" id="UP000001933"/>
    </source>
</evidence>
<keyword evidence="3" id="KW-1185">Reference proteome</keyword>
<dbReference type="Proteomes" id="UP000001933">
    <property type="component" value="Chromosome"/>
</dbReference>
<gene>
    <name evidence="2" type="ORF">SYN_00661</name>
</gene>
<keyword evidence="1" id="KW-0812">Transmembrane</keyword>
<feature type="transmembrane region" description="Helical" evidence="1">
    <location>
        <begin position="68"/>
        <end position="94"/>
    </location>
</feature>
<dbReference type="Pfam" id="PF19656">
    <property type="entry name" value="DUF6159"/>
    <property type="match status" value="1"/>
</dbReference>
<feature type="transmembrane region" description="Helical" evidence="1">
    <location>
        <begin position="140"/>
        <end position="165"/>
    </location>
</feature>
<dbReference type="OrthoDB" id="5637493at2"/>
<dbReference type="KEGG" id="sat:SYN_00661"/>